<name>A0AAF0Q3M0_SOLVR</name>
<dbReference type="AlphaFoldDB" id="A0AAF0Q3M0"/>
<sequence>MGCNRVLFAAGTPRWVADLALCGNFDYVMASLVLT</sequence>
<gene>
    <name evidence="1" type="ORF">MTR67_009586</name>
</gene>
<dbReference type="EMBL" id="CP133613">
    <property type="protein sequence ID" value="WMV16201.1"/>
    <property type="molecule type" value="Genomic_DNA"/>
</dbReference>
<keyword evidence="2" id="KW-1185">Reference proteome</keyword>
<feature type="non-terminal residue" evidence="1">
    <location>
        <position position="35"/>
    </location>
</feature>
<reference evidence="1" key="1">
    <citation type="submission" date="2023-08" db="EMBL/GenBank/DDBJ databases">
        <title>A de novo genome assembly of Solanum verrucosum Schlechtendal, a Mexican diploid species geographically isolated from the other diploid A-genome species in potato relatives.</title>
        <authorList>
            <person name="Hosaka K."/>
        </authorList>
    </citation>
    <scope>NUCLEOTIDE SEQUENCE</scope>
    <source>
        <tissue evidence="1">Young leaves</tissue>
    </source>
</reference>
<dbReference type="Proteomes" id="UP001234989">
    <property type="component" value="Chromosome 2"/>
</dbReference>
<proteinExistence type="predicted"/>
<protein>
    <submittedName>
        <fullName evidence="1">Uncharacterized protein</fullName>
    </submittedName>
</protein>
<evidence type="ECO:0000313" key="1">
    <source>
        <dbReference type="EMBL" id="WMV16201.1"/>
    </source>
</evidence>
<organism evidence="1 2">
    <name type="scientific">Solanum verrucosum</name>
    <dbReference type="NCBI Taxonomy" id="315347"/>
    <lineage>
        <taxon>Eukaryota</taxon>
        <taxon>Viridiplantae</taxon>
        <taxon>Streptophyta</taxon>
        <taxon>Embryophyta</taxon>
        <taxon>Tracheophyta</taxon>
        <taxon>Spermatophyta</taxon>
        <taxon>Magnoliopsida</taxon>
        <taxon>eudicotyledons</taxon>
        <taxon>Gunneridae</taxon>
        <taxon>Pentapetalae</taxon>
        <taxon>asterids</taxon>
        <taxon>lamiids</taxon>
        <taxon>Solanales</taxon>
        <taxon>Solanaceae</taxon>
        <taxon>Solanoideae</taxon>
        <taxon>Solaneae</taxon>
        <taxon>Solanum</taxon>
    </lineage>
</organism>
<accession>A0AAF0Q3M0</accession>
<evidence type="ECO:0000313" key="2">
    <source>
        <dbReference type="Proteomes" id="UP001234989"/>
    </source>
</evidence>